<dbReference type="AlphaFoldDB" id="A0A9W9CYS8"/>
<dbReference type="InterPro" id="IPR004115">
    <property type="entry name" value="GAD-like_sf"/>
</dbReference>
<protein>
    <submittedName>
        <fullName evidence="8">Aspartate--tRNA ligase msd1</fullName>
        <ecNumber evidence="8">6.1.1.12</ecNumber>
    </submittedName>
</protein>
<comment type="caution">
    <text evidence="8">The sequence shown here is derived from an EMBL/GenBank/DDBJ whole genome shotgun (WGS) entry which is preliminary data.</text>
</comment>
<evidence type="ECO:0000256" key="3">
    <source>
        <dbReference type="ARBA" id="ARBA00022741"/>
    </source>
</evidence>
<reference evidence="8" key="1">
    <citation type="submission" date="2022-10" db="EMBL/GenBank/DDBJ databases">
        <title>Tapping the CABI collections for fungal endophytes: first genome assemblies for Collariella, Neodidymelliopsis, Ascochyta clinopodiicola, Didymella pomorum, Didymosphaeria variabile, Neocosmospora piperis and Neocucurbitaria cava.</title>
        <authorList>
            <person name="Hill R."/>
        </authorList>
    </citation>
    <scope>NUCLEOTIDE SEQUENCE</scope>
    <source>
        <strain evidence="8">IMI 355082</strain>
    </source>
</reference>
<dbReference type="GO" id="GO:0005739">
    <property type="term" value="C:mitochondrion"/>
    <property type="evidence" value="ECO:0007669"/>
    <property type="project" value="TreeGrafter"/>
</dbReference>
<dbReference type="Proteomes" id="UP001140453">
    <property type="component" value="Unassembled WGS sequence"/>
</dbReference>
<keyword evidence="9" id="KW-1185">Reference proteome</keyword>
<evidence type="ECO:0000259" key="7">
    <source>
        <dbReference type="PROSITE" id="PS50862"/>
    </source>
</evidence>
<keyword evidence="4" id="KW-0067">ATP-binding</keyword>
<organism evidence="8 9">
    <name type="scientific">Gnomoniopsis smithogilvyi</name>
    <dbReference type="NCBI Taxonomy" id="1191159"/>
    <lineage>
        <taxon>Eukaryota</taxon>
        <taxon>Fungi</taxon>
        <taxon>Dikarya</taxon>
        <taxon>Ascomycota</taxon>
        <taxon>Pezizomycotina</taxon>
        <taxon>Sordariomycetes</taxon>
        <taxon>Sordariomycetidae</taxon>
        <taxon>Diaporthales</taxon>
        <taxon>Gnomoniaceae</taxon>
        <taxon>Gnomoniopsis</taxon>
    </lineage>
</organism>
<dbReference type="PANTHER" id="PTHR22594">
    <property type="entry name" value="ASPARTYL/LYSYL-TRNA SYNTHETASE"/>
    <property type="match status" value="1"/>
</dbReference>
<evidence type="ECO:0000256" key="1">
    <source>
        <dbReference type="ARBA" id="ARBA00006303"/>
    </source>
</evidence>
<dbReference type="InterPro" id="IPR006195">
    <property type="entry name" value="aa-tRNA-synth_II"/>
</dbReference>
<dbReference type="Gene3D" id="3.30.930.10">
    <property type="entry name" value="Bira Bifunctional Protein, Domain 2"/>
    <property type="match status" value="1"/>
</dbReference>
<dbReference type="InterPro" id="IPR004524">
    <property type="entry name" value="Asp-tRNA-ligase_1"/>
</dbReference>
<dbReference type="PROSITE" id="PS50862">
    <property type="entry name" value="AA_TRNA_LIGASE_II"/>
    <property type="match status" value="1"/>
</dbReference>
<dbReference type="GO" id="GO:0005524">
    <property type="term" value="F:ATP binding"/>
    <property type="evidence" value="ECO:0007669"/>
    <property type="project" value="UniProtKB-KW"/>
</dbReference>
<dbReference type="Pfam" id="PF00152">
    <property type="entry name" value="tRNA-synt_2"/>
    <property type="match status" value="1"/>
</dbReference>
<name>A0A9W9CYS8_9PEZI</name>
<proteinExistence type="inferred from homology"/>
<dbReference type="Gene3D" id="3.30.1360.30">
    <property type="entry name" value="GAD-like domain"/>
    <property type="match status" value="1"/>
</dbReference>
<evidence type="ECO:0000313" key="9">
    <source>
        <dbReference type="Proteomes" id="UP001140453"/>
    </source>
</evidence>
<dbReference type="PRINTS" id="PR01042">
    <property type="entry name" value="TRNASYNTHASP"/>
</dbReference>
<dbReference type="InterPro" id="IPR004364">
    <property type="entry name" value="Aa-tRNA-synt_II"/>
</dbReference>
<dbReference type="EMBL" id="JAPEVB010000002">
    <property type="protein sequence ID" value="KAJ4393851.1"/>
    <property type="molecule type" value="Genomic_DNA"/>
</dbReference>
<evidence type="ECO:0000256" key="5">
    <source>
        <dbReference type="ARBA" id="ARBA00022917"/>
    </source>
</evidence>
<dbReference type="InterPro" id="IPR002312">
    <property type="entry name" value="Asp/Asn-tRNA-synth_IIb"/>
</dbReference>
<keyword evidence="3" id="KW-0547">Nucleotide-binding</keyword>
<dbReference type="InterPro" id="IPR045864">
    <property type="entry name" value="aa-tRNA-synth_II/BPL/LPL"/>
</dbReference>
<dbReference type="PANTHER" id="PTHR22594:SF5">
    <property type="entry name" value="ASPARTATE--TRNA LIGASE, MITOCHONDRIAL"/>
    <property type="match status" value="1"/>
</dbReference>
<sequence length="801" mass="88536">MRPEMHDVAQGRLAVNFGNEHPSILNGNTDPIKGHFGSGPLDMIMASPSIRGIGRSSRLLQRQWAIPVTRISRLPCQSVNARYIAGQWTSRNLCQSRAFHATKIRQDAVNSSSNATGYSAQVEKYNDFFDFPPQSPAEDFQQGNTVTIHGFISKRKDRSKNIASVNLLVDSGPSLQFESSWDEVDTPEHAVHKSLKSAPAWSPVALTGRIERYQESLDVEFGTSFPAGRNAYHLTLLGVHLLNPFPKDLIISDGANFPADRRHLQLRFDRVLQDRLKLRNQLTAKADEFLRKIGFSHIETPVLFKSTPEGAREFLVPTRRPGYAYALPQSPQQYKQMLMASGVRKYFQFARCFRDEDLRADRQPEFTQLDLEMSFATGRDVMALVEGLVQHLYAFIRQNWRTRDMAGQLIPTPASARQDAVVNEDAEHTFAPYPAISPGSEGQTDGHVPFPRITYEEAMSLYGSDKPDLRIPNKIHRIDNILSTPFKSMISSLQDPIVEACVFRFQDPELNTTLVPSEDPEPADPQSTQLFITSLLQGLPRPLAENAHGLPVALVIDPSKPLCGLSSLGHEAATEILASDALVVDAGDVLVLQARPNAPLSGGATALGTLRKHIYDQAVEHRFLPFDKSFQFLWVTSFPLFSPTDPSTKDPGQGGAAGFSATHHPFTAPLTPADFSLLATDPLAAKADHYDLVVNGVELGGGSRRIHVAAVQEHVFRNVLKMSDAGIEHFSHLLEALRAGCPPHAGFAFGWDRVCATLGYTGSVRDVIPFPKSKRGEEVVARAPGRVKSEEWAVYGLRHID</sequence>
<evidence type="ECO:0000256" key="6">
    <source>
        <dbReference type="ARBA" id="ARBA00023146"/>
    </source>
</evidence>
<keyword evidence="6" id="KW-0030">Aminoacyl-tRNA synthetase</keyword>
<evidence type="ECO:0000256" key="4">
    <source>
        <dbReference type="ARBA" id="ARBA00022840"/>
    </source>
</evidence>
<keyword evidence="2 8" id="KW-0436">Ligase</keyword>
<dbReference type="OrthoDB" id="439710at2759"/>
<dbReference type="GO" id="GO:0004815">
    <property type="term" value="F:aspartate-tRNA ligase activity"/>
    <property type="evidence" value="ECO:0007669"/>
    <property type="project" value="UniProtKB-EC"/>
</dbReference>
<evidence type="ECO:0000313" key="8">
    <source>
        <dbReference type="EMBL" id="KAJ4393851.1"/>
    </source>
</evidence>
<accession>A0A9W9CYS8</accession>
<dbReference type="EC" id="6.1.1.12" evidence="8"/>
<comment type="similarity">
    <text evidence="1">Belongs to the class-II aminoacyl-tRNA synthetase family. Type 1 subfamily.</text>
</comment>
<keyword evidence="5" id="KW-0648">Protein biosynthesis</keyword>
<gene>
    <name evidence="8" type="primary">MSD1</name>
    <name evidence="8" type="ORF">N0V93_003066</name>
</gene>
<dbReference type="GO" id="GO:0006422">
    <property type="term" value="P:aspartyl-tRNA aminoacylation"/>
    <property type="evidence" value="ECO:0007669"/>
    <property type="project" value="TreeGrafter"/>
</dbReference>
<dbReference type="HAMAP" id="MF_00044">
    <property type="entry name" value="Asp_tRNA_synth_type1"/>
    <property type="match status" value="1"/>
</dbReference>
<evidence type="ECO:0000256" key="2">
    <source>
        <dbReference type="ARBA" id="ARBA00022598"/>
    </source>
</evidence>
<feature type="domain" description="Aminoacyl-transfer RNA synthetases class-II family profile" evidence="7">
    <location>
        <begin position="276"/>
        <end position="769"/>
    </location>
</feature>
<dbReference type="SUPFAM" id="SSF55681">
    <property type="entry name" value="Class II aaRS and biotin synthetases"/>
    <property type="match status" value="1"/>
</dbReference>